<dbReference type="Proteomes" id="UP000652761">
    <property type="component" value="Unassembled WGS sequence"/>
</dbReference>
<dbReference type="PANTHER" id="PTHR10724">
    <property type="entry name" value="30S RIBOSOMAL PROTEIN S1"/>
    <property type="match status" value="1"/>
</dbReference>
<dbReference type="AlphaFoldDB" id="A0A843U690"/>
<dbReference type="InterPro" id="IPR050437">
    <property type="entry name" value="Ribos_protein_bS1-like"/>
</dbReference>
<evidence type="ECO:0000313" key="6">
    <source>
        <dbReference type="Proteomes" id="UP000652761"/>
    </source>
</evidence>
<dbReference type="PANTHER" id="PTHR10724:SF7">
    <property type="entry name" value="SMALL RIBOSOMAL SUBUNIT PROTEIN BS1C"/>
    <property type="match status" value="1"/>
</dbReference>
<evidence type="ECO:0000256" key="2">
    <source>
        <dbReference type="ARBA" id="ARBA00022980"/>
    </source>
</evidence>
<evidence type="ECO:0000256" key="1">
    <source>
        <dbReference type="ARBA" id="ARBA00006767"/>
    </source>
</evidence>
<dbReference type="GO" id="GO:0006412">
    <property type="term" value="P:translation"/>
    <property type="evidence" value="ECO:0007669"/>
    <property type="project" value="TreeGrafter"/>
</dbReference>
<evidence type="ECO:0000259" key="4">
    <source>
        <dbReference type="PROSITE" id="PS50126"/>
    </source>
</evidence>
<dbReference type="Gene3D" id="2.40.50.140">
    <property type="entry name" value="Nucleic acid-binding proteins"/>
    <property type="match status" value="2"/>
</dbReference>
<keyword evidence="6" id="KW-1185">Reference proteome</keyword>
<dbReference type="GO" id="GO:1990904">
    <property type="term" value="C:ribonucleoprotein complex"/>
    <property type="evidence" value="ECO:0007669"/>
    <property type="project" value="UniProtKB-KW"/>
</dbReference>
<dbReference type="PROSITE" id="PS50126">
    <property type="entry name" value="S1"/>
    <property type="match status" value="2"/>
</dbReference>
<keyword evidence="2" id="KW-0689">Ribosomal protein</keyword>
<organism evidence="5 6">
    <name type="scientific">Colocasia esculenta</name>
    <name type="common">Wild taro</name>
    <name type="synonym">Arum esculentum</name>
    <dbReference type="NCBI Taxonomy" id="4460"/>
    <lineage>
        <taxon>Eukaryota</taxon>
        <taxon>Viridiplantae</taxon>
        <taxon>Streptophyta</taxon>
        <taxon>Embryophyta</taxon>
        <taxon>Tracheophyta</taxon>
        <taxon>Spermatophyta</taxon>
        <taxon>Magnoliopsida</taxon>
        <taxon>Liliopsida</taxon>
        <taxon>Araceae</taxon>
        <taxon>Aroideae</taxon>
        <taxon>Colocasieae</taxon>
        <taxon>Colocasia</taxon>
    </lineage>
</organism>
<evidence type="ECO:0000313" key="5">
    <source>
        <dbReference type="EMBL" id="MQL79128.1"/>
    </source>
</evidence>
<evidence type="ECO:0000256" key="3">
    <source>
        <dbReference type="ARBA" id="ARBA00023274"/>
    </source>
</evidence>
<feature type="domain" description="S1 motif" evidence="4">
    <location>
        <begin position="77"/>
        <end position="141"/>
    </location>
</feature>
<dbReference type="InterPro" id="IPR012340">
    <property type="entry name" value="NA-bd_OB-fold"/>
</dbReference>
<comment type="similarity">
    <text evidence="1">Belongs to the bacterial ribosomal protein bS1 family.</text>
</comment>
<dbReference type="EMBL" id="NMUH01000435">
    <property type="protein sequence ID" value="MQL79128.1"/>
    <property type="molecule type" value="Genomic_DNA"/>
</dbReference>
<protein>
    <recommendedName>
        <fullName evidence="4">S1 motif domain-containing protein</fullName>
    </recommendedName>
</protein>
<dbReference type="GO" id="GO:0009570">
    <property type="term" value="C:chloroplast stroma"/>
    <property type="evidence" value="ECO:0007669"/>
    <property type="project" value="TreeGrafter"/>
</dbReference>
<dbReference type="Pfam" id="PF00575">
    <property type="entry name" value="S1"/>
    <property type="match status" value="2"/>
</dbReference>
<dbReference type="GO" id="GO:0005840">
    <property type="term" value="C:ribosome"/>
    <property type="evidence" value="ECO:0007669"/>
    <property type="project" value="UniProtKB-KW"/>
</dbReference>
<proteinExistence type="inferred from homology"/>
<feature type="domain" description="S1 motif" evidence="4">
    <location>
        <begin position="154"/>
        <end position="222"/>
    </location>
</feature>
<dbReference type="SMART" id="SM00316">
    <property type="entry name" value="S1"/>
    <property type="match status" value="2"/>
</dbReference>
<dbReference type="GO" id="GO:0003729">
    <property type="term" value="F:mRNA binding"/>
    <property type="evidence" value="ECO:0007669"/>
    <property type="project" value="TreeGrafter"/>
</dbReference>
<dbReference type="OrthoDB" id="412781at2759"/>
<dbReference type="SUPFAM" id="SSF50249">
    <property type="entry name" value="Nucleic acid-binding proteins"/>
    <property type="match status" value="3"/>
</dbReference>
<name>A0A843U690_COLES</name>
<accession>A0A843U690</accession>
<sequence length="269" mass="29368">MNGAVVEVTAKSSAFLPVQESCIYRVKHVAEAGIFPGFHGKFIIIGQSEADDSLVLSLRPIQYQLAWERCRQLQAEDVVVKGKITGGNEGGVLVIVERLHGFIPFSQILSKSSVKELLGKELPLKFLEVDEEQSRLVLSNCMAVTGSQAQFGIGSVVTGTVQRLKPYGALVDVGGVTGLLHISQISHNLVPDVSTVLQPGDILKVMILSHDSQNGRVSLSTKKLEPTPGDMIHNPKLVFEKADEMGQVFQQRIAQAEEMTRADMLRVQR</sequence>
<reference evidence="5" key="1">
    <citation type="submission" date="2017-07" db="EMBL/GenBank/DDBJ databases">
        <title>Taro Niue Genome Assembly and Annotation.</title>
        <authorList>
            <person name="Atibalentja N."/>
            <person name="Keating K."/>
            <person name="Fields C.J."/>
        </authorList>
    </citation>
    <scope>NUCLEOTIDE SEQUENCE</scope>
    <source>
        <strain evidence="5">Niue_2</strain>
        <tissue evidence="5">Leaf</tissue>
    </source>
</reference>
<dbReference type="CDD" id="cd04465">
    <property type="entry name" value="S1_RPS1_repeat_ec2_hs2"/>
    <property type="match status" value="1"/>
</dbReference>
<keyword evidence="3" id="KW-0687">Ribonucleoprotein</keyword>
<comment type="caution">
    <text evidence="5">The sequence shown here is derived from an EMBL/GenBank/DDBJ whole genome shotgun (WGS) entry which is preliminary data.</text>
</comment>
<dbReference type="InterPro" id="IPR003029">
    <property type="entry name" value="S1_domain"/>
</dbReference>
<dbReference type="GO" id="GO:0003735">
    <property type="term" value="F:structural constituent of ribosome"/>
    <property type="evidence" value="ECO:0007669"/>
    <property type="project" value="TreeGrafter"/>
</dbReference>
<gene>
    <name evidence="5" type="ORF">Taro_011564</name>
</gene>